<accession>A0A813VIJ2</accession>
<name>A0A813VIJ2_9BILA</name>
<keyword evidence="6" id="KW-1185">Reference proteome</keyword>
<feature type="repeat" description="WD" evidence="3">
    <location>
        <begin position="579"/>
        <end position="609"/>
    </location>
</feature>
<evidence type="ECO:0000256" key="1">
    <source>
        <dbReference type="ARBA" id="ARBA00022574"/>
    </source>
</evidence>
<evidence type="ECO:0008006" key="7">
    <source>
        <dbReference type="Google" id="ProtNLM"/>
    </source>
</evidence>
<protein>
    <recommendedName>
        <fullName evidence="7">WD40 repeat-containing protein</fullName>
    </recommendedName>
</protein>
<dbReference type="EMBL" id="CAJNOC010001142">
    <property type="protein sequence ID" value="CAF0839035.1"/>
    <property type="molecule type" value="Genomic_DNA"/>
</dbReference>
<feature type="repeat" description="WD" evidence="3">
    <location>
        <begin position="257"/>
        <end position="280"/>
    </location>
</feature>
<feature type="repeat" description="WD" evidence="3">
    <location>
        <begin position="406"/>
        <end position="446"/>
    </location>
</feature>
<feature type="repeat" description="WD" evidence="3">
    <location>
        <begin position="197"/>
        <end position="238"/>
    </location>
</feature>
<evidence type="ECO:0000313" key="6">
    <source>
        <dbReference type="Proteomes" id="UP000663879"/>
    </source>
</evidence>
<proteinExistence type="predicted"/>
<dbReference type="Proteomes" id="UP000663879">
    <property type="component" value="Unassembled WGS sequence"/>
</dbReference>
<organism evidence="5 6">
    <name type="scientific">Brachionus calyciflorus</name>
    <dbReference type="NCBI Taxonomy" id="104777"/>
    <lineage>
        <taxon>Eukaryota</taxon>
        <taxon>Metazoa</taxon>
        <taxon>Spiralia</taxon>
        <taxon>Gnathifera</taxon>
        <taxon>Rotifera</taxon>
        <taxon>Eurotatoria</taxon>
        <taxon>Monogononta</taxon>
        <taxon>Pseudotrocha</taxon>
        <taxon>Ploima</taxon>
        <taxon>Brachionidae</taxon>
        <taxon>Brachionus</taxon>
    </lineage>
</organism>
<dbReference type="InterPro" id="IPR001680">
    <property type="entry name" value="WD40_rpt"/>
</dbReference>
<dbReference type="InterPro" id="IPR020472">
    <property type="entry name" value="WD40_PAC1"/>
</dbReference>
<feature type="repeat" description="WD" evidence="3">
    <location>
        <begin position="29"/>
        <end position="59"/>
    </location>
</feature>
<evidence type="ECO:0000256" key="2">
    <source>
        <dbReference type="ARBA" id="ARBA00022737"/>
    </source>
</evidence>
<keyword evidence="4" id="KW-0732">Signal</keyword>
<dbReference type="CDD" id="cd00200">
    <property type="entry name" value="WD40"/>
    <property type="match status" value="2"/>
</dbReference>
<feature type="signal peptide" evidence="4">
    <location>
        <begin position="1"/>
        <end position="18"/>
    </location>
</feature>
<keyword evidence="1 3" id="KW-0853">WD repeat</keyword>
<feature type="repeat" description="WD" evidence="3">
    <location>
        <begin position="115"/>
        <end position="156"/>
    </location>
</feature>
<evidence type="ECO:0000313" key="5">
    <source>
        <dbReference type="EMBL" id="CAF0839035.1"/>
    </source>
</evidence>
<dbReference type="Pfam" id="PF00400">
    <property type="entry name" value="WD40"/>
    <property type="match status" value="10"/>
</dbReference>
<dbReference type="Gene3D" id="2.130.10.10">
    <property type="entry name" value="YVTN repeat-like/Quinoprotein amine dehydrogenase"/>
    <property type="match status" value="4"/>
</dbReference>
<dbReference type="PROSITE" id="PS50294">
    <property type="entry name" value="WD_REPEATS_REGION"/>
    <property type="match status" value="4"/>
</dbReference>
<dbReference type="InterPro" id="IPR053299">
    <property type="entry name" value="ASTRA_WD_repeat"/>
</dbReference>
<comment type="caution">
    <text evidence="5">The sequence shown here is derived from an EMBL/GenBank/DDBJ whole genome shotgun (WGS) entry which is preliminary data.</text>
</comment>
<sequence length="618" mass="67598">MKLLILISILCFTIYVEANDSDRYLIGDWSGHNSKINCFARLLNGNIISGSNDKTIRIWCQYGGSLIKIFPDQPGSVMSIAVSLNGDIVVSYCDGYRDASIQILNPNDGKILRKLLGHTHCVQTVIVLPENGYIVSGSYDGTIKIWNPINGDLIRTLNGKARVSSIIALSNGYIASGYIDGAIKIWNPNDGTLIRTLNGHSLSFVTNLLKLSNGNIVSASGDSLIEIWNPNDGTVIRRLFGNGFSTVCSVLELSNGYILSGSSDGKIRVWNPEDGKVIKTYSIDGCQSPLFKGINGSILGGSFSNRILVWNLTLGLSLLNTFSNNYNIVSFEKLWNGNIAGLSLDGTIKILNPIDGRKVAKDLQANSLLKSFALPYDASFSLIGGSEDGTITIWDLSIGNSIIKSFKAHDGPVLTLASLRNKQIASSSTNGIIKIWNSNDDSLVKTLIGHTDSVKSLISLFYGDLVSASMDKVVKYWSDWGLSWGDYDRNVWNLRANFRGHKDYIETAVESYDKNYIVSGSADGSIIAWNPKTDFTITLRGHTKGIRSLIALPNNLIASGSYDNSIKIWSLNGSLIKTLYGHTDYINDLTLLSNGNILSTSNDKTIKIWFLGLYDYKS</sequence>
<gene>
    <name evidence="5" type="ORF">OXX778_LOCUS8354</name>
</gene>
<dbReference type="PRINTS" id="PR00320">
    <property type="entry name" value="GPROTEINBRPT"/>
</dbReference>
<dbReference type="InterPro" id="IPR036322">
    <property type="entry name" value="WD40_repeat_dom_sf"/>
</dbReference>
<dbReference type="SUPFAM" id="SSF50978">
    <property type="entry name" value="WD40 repeat-like"/>
    <property type="match status" value="3"/>
</dbReference>
<evidence type="ECO:0000256" key="4">
    <source>
        <dbReference type="SAM" id="SignalP"/>
    </source>
</evidence>
<feature type="chain" id="PRO_5032355485" description="WD40 repeat-containing protein" evidence="4">
    <location>
        <begin position="19"/>
        <end position="618"/>
    </location>
</feature>
<dbReference type="InterPro" id="IPR015943">
    <property type="entry name" value="WD40/YVTN_repeat-like_dom_sf"/>
</dbReference>
<feature type="repeat" description="WD" evidence="3">
    <location>
        <begin position="539"/>
        <end position="572"/>
    </location>
</feature>
<dbReference type="SMART" id="SM00320">
    <property type="entry name" value="WD40"/>
    <property type="match status" value="12"/>
</dbReference>
<dbReference type="PROSITE" id="PS50082">
    <property type="entry name" value="WD_REPEATS_2"/>
    <property type="match status" value="9"/>
</dbReference>
<keyword evidence="2" id="KW-0677">Repeat</keyword>
<reference evidence="5" key="1">
    <citation type="submission" date="2021-02" db="EMBL/GenBank/DDBJ databases">
        <authorList>
            <person name="Nowell W R."/>
        </authorList>
    </citation>
    <scope>NUCLEOTIDE SEQUENCE</scope>
    <source>
        <strain evidence="5">Ploen Becks lab</strain>
    </source>
</reference>
<feature type="repeat" description="WD" evidence="3">
    <location>
        <begin position="498"/>
        <end position="530"/>
    </location>
</feature>
<feature type="repeat" description="WD" evidence="3">
    <location>
        <begin position="382"/>
        <end position="404"/>
    </location>
</feature>
<evidence type="ECO:0000256" key="3">
    <source>
        <dbReference type="PROSITE-ProRule" id="PRU00221"/>
    </source>
</evidence>
<dbReference type="PANTHER" id="PTHR44156">
    <property type="entry name" value="SUPERNUMERARY LIMBS, ISOFORM B-RELATED"/>
    <property type="match status" value="1"/>
</dbReference>
<dbReference type="OrthoDB" id="674604at2759"/>
<dbReference type="AlphaFoldDB" id="A0A813VIJ2"/>